<reference evidence="3 4" key="1">
    <citation type="submission" date="2018-02" db="EMBL/GenBank/DDBJ databases">
        <authorList>
            <person name="Holder M.E."/>
            <person name="Ajami N.J."/>
            <person name="Petrosino J.F."/>
        </authorList>
    </citation>
    <scope>NUCLEOTIDE SEQUENCE [LARGE SCALE GENOMIC DNA]</scope>
    <source>
        <strain evidence="3 4">ATCC 33285</strain>
    </source>
</reference>
<dbReference type="Proteomes" id="UP000238304">
    <property type="component" value="Chromosome"/>
</dbReference>
<dbReference type="PANTHER" id="PTHR47505">
    <property type="entry name" value="DNA UTILIZATION PROTEIN YHGH"/>
    <property type="match status" value="1"/>
</dbReference>
<evidence type="ECO:0000313" key="3">
    <source>
        <dbReference type="EMBL" id="AVM54007.1"/>
    </source>
</evidence>
<evidence type="ECO:0000259" key="2">
    <source>
        <dbReference type="Pfam" id="PF00156"/>
    </source>
</evidence>
<organism evidence="3 4">
    <name type="scientific">Bacteroides zoogleoformans</name>
    <dbReference type="NCBI Taxonomy" id="28119"/>
    <lineage>
        <taxon>Bacteria</taxon>
        <taxon>Pseudomonadati</taxon>
        <taxon>Bacteroidota</taxon>
        <taxon>Bacteroidia</taxon>
        <taxon>Bacteroidales</taxon>
        <taxon>Bacteroidaceae</taxon>
        <taxon>Bacteroides</taxon>
    </lineage>
</organism>
<keyword evidence="4" id="KW-1185">Reference proteome</keyword>
<dbReference type="Gene3D" id="3.40.50.2020">
    <property type="match status" value="1"/>
</dbReference>
<comment type="similarity">
    <text evidence="1">Belongs to the ComF/GntX family.</text>
</comment>
<dbReference type="InterPro" id="IPR029057">
    <property type="entry name" value="PRTase-like"/>
</dbReference>
<gene>
    <name evidence="3" type="ORF">C4H11_06785</name>
</gene>
<dbReference type="InterPro" id="IPR051910">
    <property type="entry name" value="ComF/GntX_DNA_util-trans"/>
</dbReference>
<dbReference type="Pfam" id="PF00156">
    <property type="entry name" value="Pribosyltran"/>
    <property type="match status" value="1"/>
</dbReference>
<dbReference type="SUPFAM" id="SSF53271">
    <property type="entry name" value="PRTase-like"/>
    <property type="match status" value="1"/>
</dbReference>
<dbReference type="EMBL" id="CP027231">
    <property type="protein sequence ID" value="AVM54007.1"/>
    <property type="molecule type" value="Genomic_DNA"/>
</dbReference>
<accession>A0ABM6TB01</accession>
<dbReference type="PANTHER" id="PTHR47505:SF1">
    <property type="entry name" value="DNA UTILIZATION PROTEIN YHGH"/>
    <property type="match status" value="1"/>
</dbReference>
<name>A0ABM6TB01_9BACE</name>
<dbReference type="RefSeq" id="WP_106043202.1">
    <property type="nucleotide sequence ID" value="NZ_CALHZC010000023.1"/>
</dbReference>
<dbReference type="InterPro" id="IPR000836">
    <property type="entry name" value="PRTase_dom"/>
</dbReference>
<evidence type="ECO:0000313" key="4">
    <source>
        <dbReference type="Proteomes" id="UP000238304"/>
    </source>
</evidence>
<evidence type="ECO:0000256" key="1">
    <source>
        <dbReference type="ARBA" id="ARBA00008007"/>
    </source>
</evidence>
<proteinExistence type="inferred from homology"/>
<feature type="domain" description="Phosphoribosyltransferase" evidence="2">
    <location>
        <begin position="146"/>
        <end position="226"/>
    </location>
</feature>
<sequence length="234" mass="26769">MRDILKTWIDSFVRLFFPCRCAVCGNSLQEGEEGICMRCNIDMPRTDFHLHADNPVERMFWGKIPLVRASSFFYYRKGSDFRHILHRLKYGGRQDLGETMGRFMAAELLSVDFFRDVNVILPVPLHPRKQKSRGYNQSECIARGISHVTDIPVDVSSVSRRKHTETQTRKSAYERWENVDGIFCLHRPEHFAGKHVLIVDDVLTTGATVTACADAFKDVEGIRFSILTLAVADS</sequence>
<protein>
    <submittedName>
        <fullName evidence="3">Amidophosphoribosyltransferase</fullName>
    </submittedName>
</protein>
<dbReference type="CDD" id="cd06223">
    <property type="entry name" value="PRTases_typeI"/>
    <property type="match status" value="1"/>
</dbReference>